<proteinExistence type="predicted"/>
<keyword evidence="5" id="KW-0472">Membrane</keyword>
<dbReference type="PRINTS" id="PR00689">
    <property type="entry name" value="ACOABINDINGP"/>
</dbReference>
<dbReference type="Pfam" id="PF00887">
    <property type="entry name" value="ACBP"/>
    <property type="match status" value="1"/>
</dbReference>
<dbReference type="GO" id="GO:0007157">
    <property type="term" value="P:heterophilic cell-cell adhesion via plasma membrane cell adhesion molecules"/>
    <property type="evidence" value="ECO:0007669"/>
    <property type="project" value="TreeGrafter"/>
</dbReference>
<dbReference type="AlphaFoldDB" id="A0AA36J4T0"/>
<feature type="disulfide bond" evidence="4">
    <location>
        <begin position="219"/>
        <end position="229"/>
    </location>
</feature>
<dbReference type="Gene3D" id="2.120.10.80">
    <property type="entry name" value="Kelch-type beta propeller"/>
    <property type="match status" value="1"/>
</dbReference>
<evidence type="ECO:0000259" key="7">
    <source>
        <dbReference type="PROSITE" id="PS51228"/>
    </source>
</evidence>
<evidence type="ECO:0000313" key="9">
    <source>
        <dbReference type="Proteomes" id="UP001178507"/>
    </source>
</evidence>
<dbReference type="InterPro" id="IPR000582">
    <property type="entry name" value="Acyl-CoA-binding_protein"/>
</dbReference>
<dbReference type="GO" id="GO:0042803">
    <property type="term" value="F:protein homodimerization activity"/>
    <property type="evidence" value="ECO:0007669"/>
    <property type="project" value="TreeGrafter"/>
</dbReference>
<dbReference type="PANTHER" id="PTHR11219">
    <property type="entry name" value="TENEURIN AND N-ACETYLGLUCOSAMINE-1-PHOSPHODIESTER ALPHA-N-ACETYLGLUCOSAMINIDASE"/>
    <property type="match status" value="1"/>
</dbReference>
<evidence type="ECO:0000256" key="3">
    <source>
        <dbReference type="ARBA" id="ARBA00023157"/>
    </source>
</evidence>
<dbReference type="InterPro" id="IPR014352">
    <property type="entry name" value="FERM/acyl-CoA-bd_prot_sf"/>
</dbReference>
<feature type="transmembrane region" description="Helical" evidence="5">
    <location>
        <begin position="386"/>
        <end position="408"/>
    </location>
</feature>
<comment type="caution">
    <text evidence="8">The sequence shown here is derived from an EMBL/GenBank/DDBJ whole genome shotgun (WGS) entry which is preliminary data.</text>
</comment>
<keyword evidence="2" id="KW-0677">Repeat</keyword>
<dbReference type="Gene3D" id="1.20.80.10">
    <property type="match status" value="1"/>
</dbReference>
<evidence type="ECO:0000256" key="1">
    <source>
        <dbReference type="ARBA" id="ARBA00022536"/>
    </source>
</evidence>
<sequence length="426" mass="45638">MRGKPTTGSASTEDKLKLYGLFKQAKEGDNTASAPWSVQWETKAKWDAWEGVKGKSKDDAMKEYIAEVKAQQEKFGIQPPYDILQQRWKPLEASGTKPLPRQAHSAQRHGRQLVVAGGCAARCFGDVWSFDAQATRWTLRSSEPGVWKQREGHAAAFVGGQMFTFGGCQLSECFNDVSVLETSEPCPEQCGGHGQCVDGLCQCTTPGFTGHDCLQPLSCHQDCGMHGACGHDGQCACSGGFSGARCHLPPVCPGQPLPCSGRGQCLSDGTCRCQAGADGADCFADAKNHSAGAEVRPLQHWAQGLLSLAVPKEPSTQHKKWMRVSASDFGIDKVNEDGHVDAANPDCEDNCHWRGLCDAGVCFCQPGFSGRTCSIAKENTDGTVNIVYTGAMAGVGFLASLGTTLVLLQAQQRQKRQKDTEAGYVG</sequence>
<gene>
    <name evidence="8" type="ORF">EVOR1521_LOCUS22304</name>
</gene>
<keyword evidence="3 4" id="KW-1015">Disulfide bond</keyword>
<keyword evidence="5" id="KW-1133">Transmembrane helix</keyword>
<reference evidence="8" key="1">
    <citation type="submission" date="2023-08" db="EMBL/GenBank/DDBJ databases">
        <authorList>
            <person name="Chen Y."/>
            <person name="Shah S."/>
            <person name="Dougan E. K."/>
            <person name="Thang M."/>
            <person name="Chan C."/>
        </authorList>
    </citation>
    <scope>NUCLEOTIDE SEQUENCE</scope>
</reference>
<feature type="domain" description="ACB" evidence="7">
    <location>
        <begin position="1"/>
        <end position="77"/>
    </location>
</feature>
<evidence type="ECO:0000259" key="6">
    <source>
        <dbReference type="PROSITE" id="PS50026"/>
    </source>
</evidence>
<dbReference type="SUPFAM" id="SSF47027">
    <property type="entry name" value="Acyl-CoA binding protein"/>
    <property type="match status" value="1"/>
</dbReference>
<evidence type="ECO:0000313" key="8">
    <source>
        <dbReference type="EMBL" id="CAJ1398529.1"/>
    </source>
</evidence>
<dbReference type="PROSITE" id="PS01186">
    <property type="entry name" value="EGF_2"/>
    <property type="match status" value="2"/>
</dbReference>
<dbReference type="GO" id="GO:0000062">
    <property type="term" value="F:fatty-acyl-CoA binding"/>
    <property type="evidence" value="ECO:0007669"/>
    <property type="project" value="InterPro"/>
</dbReference>
<evidence type="ECO:0000256" key="5">
    <source>
        <dbReference type="SAM" id="Phobius"/>
    </source>
</evidence>
<dbReference type="Gene3D" id="2.60.120.260">
    <property type="entry name" value="Galactose-binding domain-like"/>
    <property type="match status" value="1"/>
</dbReference>
<dbReference type="InterPro" id="IPR000742">
    <property type="entry name" value="EGF"/>
</dbReference>
<dbReference type="InterPro" id="IPR035984">
    <property type="entry name" value="Acyl-CoA-binding_sf"/>
</dbReference>
<dbReference type="SUPFAM" id="SSF117281">
    <property type="entry name" value="Kelch motif"/>
    <property type="match status" value="1"/>
</dbReference>
<name>A0AA36J4T0_9DINO</name>
<evidence type="ECO:0000256" key="4">
    <source>
        <dbReference type="PROSITE-ProRule" id="PRU00076"/>
    </source>
</evidence>
<dbReference type="PANTHER" id="PTHR11219:SF69">
    <property type="entry name" value="TENEURIN-A"/>
    <property type="match status" value="1"/>
</dbReference>
<dbReference type="PROSITE" id="PS51228">
    <property type="entry name" value="ACB_2"/>
    <property type="match status" value="1"/>
</dbReference>
<keyword evidence="1 4" id="KW-0245">EGF-like domain</keyword>
<dbReference type="Proteomes" id="UP001178507">
    <property type="component" value="Unassembled WGS sequence"/>
</dbReference>
<feature type="disulfide bond" evidence="4">
    <location>
        <begin position="237"/>
        <end position="246"/>
    </location>
</feature>
<keyword evidence="5" id="KW-0812">Transmembrane</keyword>
<evidence type="ECO:0008006" key="10">
    <source>
        <dbReference type="Google" id="ProtNLM"/>
    </source>
</evidence>
<feature type="domain" description="EGF-like" evidence="6">
    <location>
        <begin position="215"/>
        <end position="247"/>
    </location>
</feature>
<dbReference type="GO" id="GO:0046982">
    <property type="term" value="F:protein heterodimerization activity"/>
    <property type="evidence" value="ECO:0007669"/>
    <property type="project" value="TreeGrafter"/>
</dbReference>
<dbReference type="InterPro" id="IPR051216">
    <property type="entry name" value="Teneurin"/>
</dbReference>
<dbReference type="EMBL" id="CAUJNA010003303">
    <property type="protein sequence ID" value="CAJ1398529.1"/>
    <property type="molecule type" value="Genomic_DNA"/>
</dbReference>
<dbReference type="InterPro" id="IPR015915">
    <property type="entry name" value="Kelch-typ_b-propeller"/>
</dbReference>
<dbReference type="PROSITE" id="PS50026">
    <property type="entry name" value="EGF_3"/>
    <property type="match status" value="1"/>
</dbReference>
<keyword evidence="9" id="KW-1185">Reference proteome</keyword>
<dbReference type="PROSITE" id="PS00022">
    <property type="entry name" value="EGF_1"/>
    <property type="match status" value="2"/>
</dbReference>
<dbReference type="SMART" id="SM00181">
    <property type="entry name" value="EGF"/>
    <property type="match status" value="4"/>
</dbReference>
<organism evidence="8 9">
    <name type="scientific">Effrenium voratum</name>
    <dbReference type="NCBI Taxonomy" id="2562239"/>
    <lineage>
        <taxon>Eukaryota</taxon>
        <taxon>Sar</taxon>
        <taxon>Alveolata</taxon>
        <taxon>Dinophyceae</taxon>
        <taxon>Suessiales</taxon>
        <taxon>Symbiodiniaceae</taxon>
        <taxon>Effrenium</taxon>
    </lineage>
</organism>
<comment type="caution">
    <text evidence="4">Lacks conserved residue(s) required for the propagation of feature annotation.</text>
</comment>
<protein>
    <recommendedName>
        <fullName evidence="10">ACB domain-containing protein</fullName>
    </recommendedName>
</protein>
<evidence type="ECO:0000256" key="2">
    <source>
        <dbReference type="ARBA" id="ARBA00022737"/>
    </source>
</evidence>
<dbReference type="Pfam" id="PF24681">
    <property type="entry name" value="Kelch_KLHDC2_KLHL20_DRC7"/>
    <property type="match status" value="1"/>
</dbReference>
<accession>A0AA36J4T0</accession>
<dbReference type="GO" id="GO:0050839">
    <property type="term" value="F:cell adhesion molecule binding"/>
    <property type="evidence" value="ECO:0007669"/>
    <property type="project" value="TreeGrafter"/>
</dbReference>